<feature type="domain" description="LptD C-terminal" evidence="3">
    <location>
        <begin position="356"/>
        <end position="739"/>
    </location>
</feature>
<dbReference type="InterPro" id="IPR020889">
    <property type="entry name" value="LipoPS_assembly_LptD"/>
</dbReference>
<accession>A0A1W1YNH9</accession>
<dbReference type="Gene3D" id="2.60.450.10">
    <property type="entry name" value="Lipopolysaccharide (LPS) transport protein A like domain"/>
    <property type="match status" value="1"/>
</dbReference>
<dbReference type="InterPro" id="IPR050218">
    <property type="entry name" value="LptD"/>
</dbReference>
<evidence type="ECO:0000256" key="2">
    <source>
        <dbReference type="HAMAP-Rule" id="MF_01411"/>
    </source>
</evidence>
<proteinExistence type="inferred from homology"/>
<dbReference type="PANTHER" id="PTHR30189">
    <property type="entry name" value="LPS-ASSEMBLY PROTEIN"/>
    <property type="match status" value="1"/>
</dbReference>
<comment type="similarity">
    <text evidence="2">Belongs to the LptD family.</text>
</comment>
<dbReference type="InterPro" id="IPR007543">
    <property type="entry name" value="LptD_C"/>
</dbReference>
<dbReference type="Proteomes" id="UP000192708">
    <property type="component" value="Unassembled WGS sequence"/>
</dbReference>
<reference evidence="4 5" key="1">
    <citation type="submission" date="2017-04" db="EMBL/GenBank/DDBJ databases">
        <authorList>
            <person name="Afonso C.L."/>
            <person name="Miller P.J."/>
            <person name="Scott M.A."/>
            <person name="Spackman E."/>
            <person name="Goraichik I."/>
            <person name="Dimitrov K.M."/>
            <person name="Suarez D.L."/>
            <person name="Swayne D.E."/>
        </authorList>
    </citation>
    <scope>NUCLEOTIDE SEQUENCE [LARGE SCALE GENOMIC DNA]</scope>
    <source>
        <strain evidence="4 5">VK13</strain>
    </source>
</reference>
<evidence type="ECO:0000313" key="4">
    <source>
        <dbReference type="EMBL" id="SMC37745.1"/>
    </source>
</evidence>
<keyword evidence="5" id="KW-1185">Reference proteome</keyword>
<comment type="subunit">
    <text evidence="2">Component of the lipopolysaccharide transport and assembly complex. Interacts with LptE and LptA.</text>
</comment>
<dbReference type="GO" id="GO:0043165">
    <property type="term" value="P:Gram-negative-bacterium-type cell outer membrane assembly"/>
    <property type="evidence" value="ECO:0007669"/>
    <property type="project" value="UniProtKB-UniRule"/>
</dbReference>
<keyword evidence="2" id="KW-0998">Cell outer membrane</keyword>
<keyword evidence="2" id="KW-0472">Membrane</keyword>
<dbReference type="STRING" id="1938817.SAMN06296008_103216"/>
<sequence length="834" mass="93743">MSKSYPSLSEEYQSSTTYFGVAIFLCLVLGWSEAIQAQTKVTTKPLSLILDDKLVEHDDQTDDKAITFSKSKTIDGVSERDIVLKQAQTKVTTKPLSLILDDKLVEHDDQTDDKAITFSKSKTIDGVSERDIVLKENAEIRKNGIVLKGDEITYNIDTDTVKVTGNTLLRKKNASFTGPKSEFKLDAKEGWVEEPVYEFRDNRSSGRAQRADFLDRNRTYLTKPTYSTCSPENLDWYFSSSSMLIDQSEDDATGKDGILHFFDTPLLYLPYYSFPMGNERRSGFLTATAGINSNSGLDITAPYYLNIAPNRDLTIYPRYMSKRGEQLGGEYRYLEPSYSGIIQAEYLPSDAILQSNRWAYTLRHQQLVSPGLNAYANISRVSDDFYADDLARTQGQAITRQFNQEAGVNYYINGWNILARVQKFQTLQPDPNNLVLAPYDREPEISATYKNLDYFGTSVSFVGNVTRFTYSGALDAPGYAIPNRGYFSSDRAFINTGVSLPFVDPGYYITPKISIRANNYSMQGNNNYPGMTQSFAVPTLSLDSGMFFERDAPELKSIFGKNILLSIEPRILYVYTPYVDQTKIPLFDTASAGFGIAQIFAENTFVGNDRVADNNKVTAGFTAKILEAETGVERIRGVIAQRFDISGQRVGLYGDQAVVPSYSDLLIGAATRLDGNINLDAASEFNQNLNRIVQSSITASWRPAPRKMLNASYRYNFEPSAMTTTIYQYELSGQWPITRTLYGIGRWNFDQVTGQTLNTLAGFEYDQDCWAFRVAINRFVNTSQVSTSQIFFQLEFKGLSGFGNNPIDIMRLNIPGYIPVDQKPLPLSRFESYE</sequence>
<gene>
    <name evidence="2" type="primary">lptD</name>
    <name evidence="4" type="ORF">SAMN06296008_103216</name>
</gene>
<name>A0A1W1YNH9_9BURK</name>
<keyword evidence="1 2" id="KW-0732">Signal</keyword>
<dbReference type="GO" id="GO:0015920">
    <property type="term" value="P:lipopolysaccharide transport"/>
    <property type="evidence" value="ECO:0007669"/>
    <property type="project" value="InterPro"/>
</dbReference>
<dbReference type="OrthoDB" id="9760225at2"/>
<evidence type="ECO:0000256" key="1">
    <source>
        <dbReference type="ARBA" id="ARBA00022729"/>
    </source>
</evidence>
<dbReference type="PANTHER" id="PTHR30189:SF1">
    <property type="entry name" value="LPS-ASSEMBLY PROTEIN LPTD"/>
    <property type="match status" value="1"/>
</dbReference>
<comment type="caution">
    <text evidence="2">Lacks conserved residue(s) required for the propagation of feature annotation.</text>
</comment>
<dbReference type="GO" id="GO:1990351">
    <property type="term" value="C:transporter complex"/>
    <property type="evidence" value="ECO:0007669"/>
    <property type="project" value="TreeGrafter"/>
</dbReference>
<comment type="subcellular location">
    <subcellularLocation>
        <location evidence="2">Cell outer membrane</location>
    </subcellularLocation>
</comment>
<dbReference type="HAMAP" id="MF_01411">
    <property type="entry name" value="LPS_assembly_LptD"/>
    <property type="match status" value="1"/>
</dbReference>
<dbReference type="Pfam" id="PF04453">
    <property type="entry name" value="LptD"/>
    <property type="match status" value="1"/>
</dbReference>
<protein>
    <recommendedName>
        <fullName evidence="2">LPS-assembly protein LptD</fullName>
    </recommendedName>
</protein>
<comment type="function">
    <text evidence="2">Together with LptE, is involved in the assembly of lipopolysaccharide (LPS) at the surface of the outer membrane.</text>
</comment>
<dbReference type="RefSeq" id="WP_084282927.1">
    <property type="nucleotide sequence ID" value="NZ_FWXJ01000003.1"/>
</dbReference>
<evidence type="ECO:0000259" key="3">
    <source>
        <dbReference type="Pfam" id="PF04453"/>
    </source>
</evidence>
<organism evidence="4 5">
    <name type="scientific">Polynucleobacter kasalickyi</name>
    <dbReference type="NCBI Taxonomy" id="1938817"/>
    <lineage>
        <taxon>Bacteria</taxon>
        <taxon>Pseudomonadati</taxon>
        <taxon>Pseudomonadota</taxon>
        <taxon>Betaproteobacteria</taxon>
        <taxon>Burkholderiales</taxon>
        <taxon>Burkholderiaceae</taxon>
        <taxon>Polynucleobacter</taxon>
    </lineage>
</organism>
<dbReference type="AlphaFoldDB" id="A0A1W1YNH9"/>
<evidence type="ECO:0000313" key="5">
    <source>
        <dbReference type="Proteomes" id="UP000192708"/>
    </source>
</evidence>
<dbReference type="EMBL" id="FWXJ01000003">
    <property type="protein sequence ID" value="SMC37745.1"/>
    <property type="molecule type" value="Genomic_DNA"/>
</dbReference>
<dbReference type="GO" id="GO:0009279">
    <property type="term" value="C:cell outer membrane"/>
    <property type="evidence" value="ECO:0007669"/>
    <property type="project" value="UniProtKB-SubCell"/>
</dbReference>